<evidence type="ECO:0000256" key="1">
    <source>
        <dbReference type="ARBA" id="ARBA00004651"/>
    </source>
</evidence>
<keyword evidence="2" id="KW-0813">Transport</keyword>
<keyword evidence="3" id="KW-1003">Cell membrane</keyword>
<dbReference type="InterPro" id="IPR036458">
    <property type="entry name" value="Na:dicarbo_symporter_sf"/>
</dbReference>
<feature type="transmembrane region" description="Helical" evidence="8">
    <location>
        <begin position="227"/>
        <end position="249"/>
    </location>
</feature>
<proteinExistence type="predicted"/>
<evidence type="ECO:0000256" key="6">
    <source>
        <dbReference type="ARBA" id="ARBA00022989"/>
    </source>
</evidence>
<protein>
    <submittedName>
        <fullName evidence="9">Cation:dicarboxylate symporter family transporter</fullName>
    </submittedName>
</protein>
<dbReference type="Proteomes" id="UP001589758">
    <property type="component" value="Unassembled WGS sequence"/>
</dbReference>
<feature type="transmembrane region" description="Helical" evidence="8">
    <location>
        <begin position="9"/>
        <end position="27"/>
    </location>
</feature>
<dbReference type="RefSeq" id="WP_385876061.1">
    <property type="nucleotide sequence ID" value="NZ_JBHLXE010000024.1"/>
</dbReference>
<sequence>MKNFKMPGLAWQIFIGMLLGIITGWIFRENPHLSTVLTPIGDIFLRLIKMIIIPIVVTSIVVAIANSGDAKALGKLGGKTLLYFEIITTLAIIIGILSANIFQPGAGIDFSQLTQNDITKYVKTATSQEQMSLMDTIVHIVPTNPFAAIANGDMLAIIFFSVVFGLGLSAAKESGKPVINILKGSADTMFIITHQIMRLAPIGVFALIGMTVANYGLASLIPLGKLVLVIYGTMFFFVFVILGSVAKIFNYRIMDLIKLLKDEIILAFSTASSEAVMPRLMSKVESIGVPKHISSFVIPTGYSFNLDGSTLYQAIAAIFITQMYGIDFPIIEQISLVLVLMITSKGIAGVPGVSIVVLVTTLGVKGLPVEGIAYIVGIDRILDMGRTAVNVIGNGLAAIIIAKWQGEFKKNTA</sequence>
<keyword evidence="6 8" id="KW-1133">Transmembrane helix</keyword>
<evidence type="ECO:0000256" key="8">
    <source>
        <dbReference type="SAM" id="Phobius"/>
    </source>
</evidence>
<keyword evidence="4 8" id="KW-0812">Transmembrane</keyword>
<feature type="transmembrane region" description="Helical" evidence="8">
    <location>
        <begin position="80"/>
        <end position="102"/>
    </location>
</feature>
<evidence type="ECO:0000256" key="3">
    <source>
        <dbReference type="ARBA" id="ARBA00022475"/>
    </source>
</evidence>
<evidence type="ECO:0000256" key="5">
    <source>
        <dbReference type="ARBA" id="ARBA00022847"/>
    </source>
</evidence>
<dbReference type="Gene3D" id="1.10.3860.10">
    <property type="entry name" value="Sodium:dicarboxylate symporter"/>
    <property type="match status" value="1"/>
</dbReference>
<dbReference type="InterPro" id="IPR018107">
    <property type="entry name" value="Na-dicarboxylate_symporter_CS"/>
</dbReference>
<dbReference type="PANTHER" id="PTHR42865:SF7">
    <property type="entry name" value="PROTON_GLUTAMATE-ASPARTATE SYMPORTER"/>
    <property type="match status" value="1"/>
</dbReference>
<comment type="caution">
    <text evidence="9">The sequence shown here is derived from an EMBL/GenBank/DDBJ whole genome shotgun (WGS) entry which is preliminary data.</text>
</comment>
<name>A0ABV6C7G5_9GAMM</name>
<feature type="transmembrane region" description="Helical" evidence="8">
    <location>
        <begin position="199"/>
        <end position="221"/>
    </location>
</feature>
<dbReference type="EMBL" id="JBHLXE010000024">
    <property type="protein sequence ID" value="MFC0178890.1"/>
    <property type="molecule type" value="Genomic_DNA"/>
</dbReference>
<accession>A0ABV6C7G5</accession>
<evidence type="ECO:0000313" key="9">
    <source>
        <dbReference type="EMBL" id="MFC0178890.1"/>
    </source>
</evidence>
<reference evidence="9 10" key="1">
    <citation type="submission" date="2024-09" db="EMBL/GenBank/DDBJ databases">
        <authorList>
            <person name="Sun Q."/>
            <person name="Mori K."/>
        </authorList>
    </citation>
    <scope>NUCLEOTIDE SEQUENCE [LARGE SCALE GENOMIC DNA]</scope>
    <source>
        <strain evidence="9 10">CCM 8545</strain>
    </source>
</reference>
<feature type="transmembrane region" description="Helical" evidence="8">
    <location>
        <begin position="154"/>
        <end position="171"/>
    </location>
</feature>
<evidence type="ECO:0000256" key="7">
    <source>
        <dbReference type="ARBA" id="ARBA00023136"/>
    </source>
</evidence>
<dbReference type="InterPro" id="IPR001991">
    <property type="entry name" value="Na-dicarboxylate_symporter"/>
</dbReference>
<dbReference type="PANTHER" id="PTHR42865">
    <property type="entry name" value="PROTON/GLUTAMATE-ASPARTATE SYMPORTER"/>
    <property type="match status" value="1"/>
</dbReference>
<gene>
    <name evidence="9" type="ORF">ACFFIT_02075</name>
</gene>
<organism evidence="9 10">
    <name type="scientific">Thorsellia kenyensis</name>
    <dbReference type="NCBI Taxonomy" id="1549888"/>
    <lineage>
        <taxon>Bacteria</taxon>
        <taxon>Pseudomonadati</taxon>
        <taxon>Pseudomonadota</taxon>
        <taxon>Gammaproteobacteria</taxon>
        <taxon>Enterobacterales</taxon>
        <taxon>Thorselliaceae</taxon>
        <taxon>Thorsellia</taxon>
    </lineage>
</organism>
<evidence type="ECO:0000256" key="4">
    <source>
        <dbReference type="ARBA" id="ARBA00022692"/>
    </source>
</evidence>
<keyword evidence="5" id="KW-0769">Symport</keyword>
<evidence type="ECO:0000313" key="10">
    <source>
        <dbReference type="Proteomes" id="UP001589758"/>
    </source>
</evidence>
<evidence type="ECO:0000256" key="2">
    <source>
        <dbReference type="ARBA" id="ARBA00022448"/>
    </source>
</evidence>
<dbReference type="Pfam" id="PF00375">
    <property type="entry name" value="SDF"/>
    <property type="match status" value="1"/>
</dbReference>
<feature type="transmembrane region" description="Helical" evidence="8">
    <location>
        <begin position="47"/>
        <end position="68"/>
    </location>
</feature>
<dbReference type="SUPFAM" id="SSF118215">
    <property type="entry name" value="Proton glutamate symport protein"/>
    <property type="match status" value="1"/>
</dbReference>
<dbReference type="PRINTS" id="PR00173">
    <property type="entry name" value="EDTRNSPORT"/>
</dbReference>
<keyword evidence="10" id="KW-1185">Reference proteome</keyword>
<keyword evidence="7 8" id="KW-0472">Membrane</keyword>
<dbReference type="PROSITE" id="PS00713">
    <property type="entry name" value="NA_DICARBOXYL_SYMP_1"/>
    <property type="match status" value="1"/>
</dbReference>
<comment type="subcellular location">
    <subcellularLocation>
        <location evidence="1">Cell membrane</location>
        <topology evidence="1">Multi-pass membrane protein</topology>
    </subcellularLocation>
</comment>